<organism evidence="3 4">
    <name type="scientific">Anaeramoeba ignava</name>
    <name type="common">Anaerobic marine amoeba</name>
    <dbReference type="NCBI Taxonomy" id="1746090"/>
    <lineage>
        <taxon>Eukaryota</taxon>
        <taxon>Metamonada</taxon>
        <taxon>Anaeramoebidae</taxon>
        <taxon>Anaeramoeba</taxon>
    </lineage>
</organism>
<dbReference type="EMBL" id="JAPDFW010000033">
    <property type="protein sequence ID" value="KAJ5079218.1"/>
    <property type="molecule type" value="Genomic_DNA"/>
</dbReference>
<evidence type="ECO:0000313" key="3">
    <source>
        <dbReference type="EMBL" id="KAJ5079218.1"/>
    </source>
</evidence>
<keyword evidence="2" id="KW-0472">Membrane</keyword>
<gene>
    <name evidence="3" type="ORF">M0811_04239</name>
</gene>
<name>A0A9Q0LUD7_ANAIG</name>
<reference evidence="3" key="1">
    <citation type="submission" date="2022-10" db="EMBL/GenBank/DDBJ databases">
        <title>Novel sulphate-reducing endosymbionts in the free-living metamonad Anaeramoeba.</title>
        <authorList>
            <person name="Jerlstrom-Hultqvist J."/>
            <person name="Cepicka I."/>
            <person name="Gallot-Lavallee L."/>
            <person name="Salas-Leiva D."/>
            <person name="Curtis B.A."/>
            <person name="Zahonova K."/>
            <person name="Pipaliya S."/>
            <person name="Dacks J."/>
            <person name="Roger A.J."/>
        </authorList>
    </citation>
    <scope>NUCLEOTIDE SEQUENCE</scope>
    <source>
        <strain evidence="3">BMAN</strain>
    </source>
</reference>
<keyword evidence="2" id="KW-1133">Transmembrane helix</keyword>
<feature type="transmembrane region" description="Helical" evidence="2">
    <location>
        <begin position="749"/>
        <end position="768"/>
    </location>
</feature>
<proteinExistence type="predicted"/>
<dbReference type="OrthoDB" id="17995at2759"/>
<accession>A0A9Q0LUD7</accession>
<dbReference type="AlphaFoldDB" id="A0A9Q0LUD7"/>
<evidence type="ECO:0000313" key="4">
    <source>
        <dbReference type="Proteomes" id="UP001149090"/>
    </source>
</evidence>
<dbReference type="OMA" id="KEITKYW"/>
<feature type="transmembrane region" description="Helical" evidence="2">
    <location>
        <begin position="863"/>
        <end position="879"/>
    </location>
</feature>
<evidence type="ECO:0000256" key="1">
    <source>
        <dbReference type="SAM" id="MobiDB-lite"/>
    </source>
</evidence>
<comment type="caution">
    <text evidence="3">The sequence shown here is derived from an EMBL/GenBank/DDBJ whole genome shotgun (WGS) entry which is preliminary data.</text>
</comment>
<feature type="region of interest" description="Disordered" evidence="1">
    <location>
        <begin position="312"/>
        <end position="339"/>
    </location>
</feature>
<feature type="compositionally biased region" description="Low complexity" evidence="1">
    <location>
        <begin position="325"/>
        <end position="335"/>
    </location>
</feature>
<protein>
    <submittedName>
        <fullName evidence="3">Uncharacterized protein</fullName>
    </submittedName>
</protein>
<feature type="transmembrane region" description="Helical" evidence="2">
    <location>
        <begin position="788"/>
        <end position="810"/>
    </location>
</feature>
<keyword evidence="2" id="KW-0812">Transmembrane</keyword>
<evidence type="ECO:0000256" key="2">
    <source>
        <dbReference type="SAM" id="Phobius"/>
    </source>
</evidence>
<dbReference type="Proteomes" id="UP001149090">
    <property type="component" value="Unassembled WGS sequence"/>
</dbReference>
<sequence length="881" mass="101649">MSNKEKKKNKEEIITLSGNVVEEVLKANMNITLKNQALFDILQQTEKKTPTNDFLIKEAIYSGKTMKKKVHFECTYEIEVLAKEKWVSCALQLANVQLEDVQIEEHEEKNDLQSYIGIQGNYYCLITNRAGKHVVKMKFYTKYRTEKKNAVGIWIPNGFVNKVKFCVVNKDVQINVISGFDCLISRKNENTILTCKLGSVGELSVSWTEKDEEALRKQKEEQERAAKDKLKPKQKLIVNCEQFNFHSIGEGYVQSDCTFRYQILHGTKSRFDILVPYNVKVLNVEGRSLKKWKIIERKIRKMDETQENVVLDMKKDEDDSDTETDTVTTTTSTVSHTPSAESAMKKIRVWLEMGVENDYELNFETELEMKSTSAEVAIPVFKNYKIDRDKGWVGIAGRTNVEINEGALGSLAKIDVKELPYEVTSKSTDDKLLLSYKFLFPIYTLRLNVVKHSDIDVLIATIEHAHMRLTYSGSSIMYKCILNVKNTQKQFLRMFVNDPNFELWSTVVSGRATKPSRDKQNFILVPLEKRSANDSMFKVEVVYVINTKTMKGRNRLKLHFPKFDLPINNFEVSLYLPGNFRYSEFWGTLKEDEMVPFEVTLNEFSNEETELFDEPFEQVTNYPMQERHRVRTSRRMPQQVMPQQQMLSNVARRPPRMVQQQMQVSFDSLDAFDSFDLGGLPPPDAISIKNASSRGVDPIIVGDVIVGSLFRFHKLLISPQDPVDHLSVVYSEISKGFFDKRRTSVLPTFFARFLMFLTIIGIFILFLILNISKVSVSEIFPFNPEIKIFILFLILNISENGGHILTFLLIQKDIYFFLILNISKMGVAETFPFNSEMKIFILFLILNISKVSVSEIFPFNSEIIIFILFLILNISEMVVTF</sequence>
<keyword evidence="4" id="KW-1185">Reference proteome</keyword>